<keyword evidence="1" id="KW-0812">Transmembrane</keyword>
<keyword evidence="4" id="KW-1185">Reference proteome</keyword>
<feature type="transmembrane region" description="Helical" evidence="1">
    <location>
        <begin position="103"/>
        <end position="123"/>
    </location>
</feature>
<dbReference type="GO" id="GO:0080120">
    <property type="term" value="P:CAAX-box protein maturation"/>
    <property type="evidence" value="ECO:0007669"/>
    <property type="project" value="UniProtKB-ARBA"/>
</dbReference>
<dbReference type="PANTHER" id="PTHR36435">
    <property type="entry name" value="SLR1288 PROTEIN"/>
    <property type="match status" value="1"/>
</dbReference>
<dbReference type="STRING" id="695939.SAMN00790413_01168"/>
<sequence length="331" mass="34298">MTAPDAAPAPVSSMPAPGIRAVDGNRAALTLLAVQNLASAVFAASIPLPLPGRTVRVGLGLPLGTALLLTFVTTVLVGLLAFRPALTALVRDTRWRTPPSWGTALAAFVLAFLASRAFAVAFVTLFPQGADAIPRFLGHGPDLWALLLAAGVLVPFAEEVAFRGLMLRGHERAAGFLVAALATSFAFGLAHGVPASVVGILPMAYALARLAQHTGSLWNGVIVHVLNNTLAVGLGTFLAGSRFPDADQATILIKNQSLALPLALGALLFGVAVLAVLHLWLTPKEDPQVRAAPGPWLSAAYVVIVLFGLLTAALTLPTVQQALTHLQGAMR</sequence>
<gene>
    <name evidence="3" type="ORF">SAMN00790413_01168</name>
</gene>
<dbReference type="OrthoDB" id="65511at2"/>
<name>A0A1W1VEP0_9DEIO</name>
<dbReference type="PANTHER" id="PTHR36435:SF1">
    <property type="entry name" value="CAAX AMINO TERMINAL PROTEASE FAMILY PROTEIN"/>
    <property type="match status" value="1"/>
</dbReference>
<evidence type="ECO:0000313" key="3">
    <source>
        <dbReference type="EMBL" id="SMB91521.1"/>
    </source>
</evidence>
<dbReference type="InterPro" id="IPR003675">
    <property type="entry name" value="Rce1/LyrA-like_dom"/>
</dbReference>
<feature type="transmembrane region" description="Helical" evidence="1">
    <location>
        <begin position="174"/>
        <end position="205"/>
    </location>
</feature>
<reference evidence="3 4" key="1">
    <citation type="submission" date="2017-04" db="EMBL/GenBank/DDBJ databases">
        <authorList>
            <person name="Afonso C.L."/>
            <person name="Miller P.J."/>
            <person name="Scott M.A."/>
            <person name="Spackman E."/>
            <person name="Goraichik I."/>
            <person name="Dimitrov K.M."/>
            <person name="Suarez D.L."/>
            <person name="Swayne D.E."/>
        </authorList>
    </citation>
    <scope>NUCLEOTIDE SEQUENCE [LARGE SCALE GENOMIC DNA]</scope>
    <source>
        <strain evidence="3 4">KR-140</strain>
    </source>
</reference>
<evidence type="ECO:0000259" key="2">
    <source>
        <dbReference type="Pfam" id="PF02517"/>
    </source>
</evidence>
<dbReference type="EMBL" id="FWWU01000009">
    <property type="protein sequence ID" value="SMB91521.1"/>
    <property type="molecule type" value="Genomic_DNA"/>
</dbReference>
<dbReference type="InterPro" id="IPR052710">
    <property type="entry name" value="CAAX_protease"/>
</dbReference>
<dbReference type="GO" id="GO:0004175">
    <property type="term" value="F:endopeptidase activity"/>
    <property type="evidence" value="ECO:0007669"/>
    <property type="project" value="UniProtKB-ARBA"/>
</dbReference>
<evidence type="ECO:0000313" key="4">
    <source>
        <dbReference type="Proteomes" id="UP000192582"/>
    </source>
</evidence>
<keyword evidence="1" id="KW-1133">Transmembrane helix</keyword>
<feature type="domain" description="CAAX prenyl protease 2/Lysostaphin resistance protein A-like" evidence="2">
    <location>
        <begin position="142"/>
        <end position="229"/>
    </location>
</feature>
<protein>
    <recommendedName>
        <fullName evidence="2">CAAX prenyl protease 2/Lysostaphin resistance protein A-like domain-containing protein</fullName>
    </recommendedName>
</protein>
<feature type="transmembrane region" description="Helical" evidence="1">
    <location>
        <begin position="296"/>
        <end position="316"/>
    </location>
</feature>
<feature type="transmembrane region" description="Helical" evidence="1">
    <location>
        <begin position="217"/>
        <end position="238"/>
    </location>
</feature>
<dbReference type="Proteomes" id="UP000192582">
    <property type="component" value="Unassembled WGS sequence"/>
</dbReference>
<feature type="transmembrane region" description="Helical" evidence="1">
    <location>
        <begin position="143"/>
        <end position="162"/>
    </location>
</feature>
<keyword evidence="1" id="KW-0472">Membrane</keyword>
<dbReference type="AlphaFoldDB" id="A0A1W1VEP0"/>
<accession>A0A1W1VEP0</accession>
<feature type="transmembrane region" description="Helical" evidence="1">
    <location>
        <begin position="258"/>
        <end position="281"/>
    </location>
</feature>
<feature type="transmembrane region" description="Helical" evidence="1">
    <location>
        <begin position="59"/>
        <end position="82"/>
    </location>
</feature>
<proteinExistence type="predicted"/>
<organism evidence="3 4">
    <name type="scientific">Deinococcus hopiensis KR-140</name>
    <dbReference type="NCBI Taxonomy" id="695939"/>
    <lineage>
        <taxon>Bacteria</taxon>
        <taxon>Thermotogati</taxon>
        <taxon>Deinococcota</taxon>
        <taxon>Deinococci</taxon>
        <taxon>Deinococcales</taxon>
        <taxon>Deinococcaceae</taxon>
        <taxon>Deinococcus</taxon>
    </lineage>
</organism>
<dbReference type="Pfam" id="PF02517">
    <property type="entry name" value="Rce1-like"/>
    <property type="match status" value="1"/>
</dbReference>
<dbReference type="RefSeq" id="WP_084048697.1">
    <property type="nucleotide sequence ID" value="NZ_FWWU01000009.1"/>
</dbReference>
<evidence type="ECO:0000256" key="1">
    <source>
        <dbReference type="SAM" id="Phobius"/>
    </source>
</evidence>